<sequence length="120" mass="14776">MNLIEQTETLKRYLDNLKYHYEQNDPPENRKDRALFLQVKEETTPIYDRLQQWETLALQFVKERKVNVHPQQIVSTKENMELLLMHSYYIDVRRKRYMELNHSVIYIFDQLMDELNKVDL</sequence>
<dbReference type="InterPro" id="IPR023351">
    <property type="entry name" value="YppE-like_sf"/>
</dbReference>
<reference evidence="2" key="2">
    <citation type="submission" date="2014-05" db="EMBL/GenBank/DDBJ databases">
        <title>Draft genome sequence of Virgibacillus massiliensis Vm-5.</title>
        <authorList>
            <person name="Khelaifia S."/>
            <person name="Croce O."/>
            <person name="Lagier J.C."/>
            <person name="Raoult D."/>
        </authorList>
    </citation>
    <scope>NUCLEOTIDE SEQUENCE [LARGE SCALE GENOMIC DNA]</scope>
    <source>
        <strain evidence="2">Vm-5</strain>
    </source>
</reference>
<dbReference type="Proteomes" id="UP000028875">
    <property type="component" value="Unassembled WGS sequence"/>
</dbReference>
<reference evidence="1 2" key="1">
    <citation type="submission" date="2014-03" db="EMBL/GenBank/DDBJ databases">
        <authorList>
            <person name="Urmite Genomes U."/>
        </authorList>
    </citation>
    <scope>NUCLEOTIDE SEQUENCE [LARGE SCALE GENOMIC DNA]</scope>
    <source>
        <strain evidence="1 2">Vm-5</strain>
    </source>
</reference>
<dbReference type="AlphaFoldDB" id="A0A024QD15"/>
<evidence type="ECO:0008006" key="3">
    <source>
        <dbReference type="Google" id="ProtNLM"/>
    </source>
</evidence>
<dbReference type="eggNOG" id="ENOG5032TAE">
    <property type="taxonomic scope" value="Bacteria"/>
</dbReference>
<gene>
    <name evidence="1" type="ORF">BN990_02155</name>
</gene>
<dbReference type="SUPFAM" id="SSF140415">
    <property type="entry name" value="YppE-like"/>
    <property type="match status" value="1"/>
</dbReference>
<evidence type="ECO:0000313" key="1">
    <source>
        <dbReference type="EMBL" id="CDQ39841.1"/>
    </source>
</evidence>
<dbReference type="OrthoDB" id="2691485at2"/>
<dbReference type="Gene3D" id="1.20.120.440">
    <property type="entry name" value="YppE-like"/>
    <property type="match status" value="1"/>
</dbReference>
<organism evidence="1 2">
    <name type="scientific">Virgibacillus massiliensis</name>
    <dbReference type="NCBI Taxonomy" id="1462526"/>
    <lineage>
        <taxon>Bacteria</taxon>
        <taxon>Bacillati</taxon>
        <taxon>Bacillota</taxon>
        <taxon>Bacilli</taxon>
        <taxon>Bacillales</taxon>
        <taxon>Bacillaceae</taxon>
        <taxon>Virgibacillus</taxon>
    </lineage>
</organism>
<accession>A0A024QD15</accession>
<name>A0A024QD15_9BACI</name>
<dbReference type="RefSeq" id="WP_021291299.1">
    <property type="nucleotide sequence ID" value="NZ_BNER01000002.1"/>
</dbReference>
<keyword evidence="2" id="KW-1185">Reference proteome</keyword>
<evidence type="ECO:0000313" key="2">
    <source>
        <dbReference type="Proteomes" id="UP000028875"/>
    </source>
</evidence>
<protein>
    <recommendedName>
        <fullName evidence="3">DUF1798 family protein</fullName>
    </recommendedName>
</protein>
<comment type="caution">
    <text evidence="1">The sequence shown here is derived from an EMBL/GenBank/DDBJ whole genome shotgun (WGS) entry which is preliminary data.</text>
</comment>
<proteinExistence type="predicted"/>
<dbReference type="InterPro" id="IPR014913">
    <property type="entry name" value="YppE-like"/>
</dbReference>
<dbReference type="STRING" id="1462526.BN990_02155"/>
<dbReference type="EMBL" id="CCDP010000001">
    <property type="protein sequence ID" value="CDQ39841.1"/>
    <property type="molecule type" value="Genomic_DNA"/>
</dbReference>
<dbReference type="Pfam" id="PF08807">
    <property type="entry name" value="DUF1798"/>
    <property type="match status" value="1"/>
</dbReference>